<feature type="compositionally biased region" description="Gly residues" evidence="2">
    <location>
        <begin position="188"/>
        <end position="197"/>
    </location>
</feature>
<evidence type="ECO:0000313" key="3">
    <source>
        <dbReference type="EMBL" id="GBF94018.1"/>
    </source>
</evidence>
<feature type="compositionally biased region" description="Low complexity" evidence="2">
    <location>
        <begin position="340"/>
        <end position="357"/>
    </location>
</feature>
<evidence type="ECO:0000256" key="1">
    <source>
        <dbReference type="SAM" id="Coils"/>
    </source>
</evidence>
<evidence type="ECO:0000256" key="2">
    <source>
        <dbReference type="SAM" id="MobiDB-lite"/>
    </source>
</evidence>
<feature type="compositionally biased region" description="Basic and acidic residues" evidence="2">
    <location>
        <begin position="154"/>
        <end position="165"/>
    </location>
</feature>
<proteinExistence type="predicted"/>
<feature type="region of interest" description="Disordered" evidence="2">
    <location>
        <begin position="181"/>
        <end position="295"/>
    </location>
</feature>
<keyword evidence="1" id="KW-0175">Coiled coil</keyword>
<feature type="compositionally biased region" description="Basic and acidic residues" evidence="2">
    <location>
        <begin position="124"/>
        <end position="133"/>
    </location>
</feature>
<feature type="region of interest" description="Disordered" evidence="2">
    <location>
        <begin position="716"/>
        <end position="754"/>
    </location>
</feature>
<dbReference type="Proteomes" id="UP000247498">
    <property type="component" value="Unassembled WGS sequence"/>
</dbReference>
<feature type="region of interest" description="Disordered" evidence="2">
    <location>
        <begin position="861"/>
        <end position="904"/>
    </location>
</feature>
<keyword evidence="4" id="KW-1185">Reference proteome</keyword>
<feature type="compositionally biased region" description="Low complexity" evidence="2">
    <location>
        <begin position="231"/>
        <end position="245"/>
    </location>
</feature>
<sequence>MTAEAREEAKAGTGGGGRGRGAARPPGVPPLRLPRLPSGAGGPPGLRLIVTPRQEAKRRVVRGRVLSREGSLGGGPAGGGSGGRAEHWPPPGWSTSSDPDSGDEAGWRGSGGDDAGGGWGDEGGGERWERLLEGRGPPSARYFRHPSRAALRPGVEDRGERAQRRREVAAELRSWAEEVLATGRARSSGGGGGGELEGGTPTEIGGWPWTPGGAQRTRWAAPSSAARHQQSMAAPGAAGSSASDASVDEAEGHSGRSCRRHVCARHRRQQLRGEPHQQPSGAGGGSGGGVRGGGVGAELRAAWRALVDEEVSRRMKQALVTWEASHTPEAQRALQEENQALRSQLQQAQSALEAAESPRPLGAGLLEGVQPQEVQETYEEAAAGTVEVFSARREGAEVLTIVREGEAPPVEECAAGDSGSGAGLQEAAGAAPDRATAAVEEAGQLDKQGPQHVSPADAGSTAPAAAVSARRGRRESSGPQSARSSQPSSAGAPKAAGRAKQVARPADGVARGSPRRGTAPRGAARGAGTAIAAAAAAAGEQQQRIAQAEAVMAALRDDLQTQMEANADLRARLDAAEAAAAEAEATKRNSAPSADACVEAAAPESASLACQTSEAPLQPAEQPQGPPPDWALALAEAQAAALVAQQEAEAARGAAVRVEIKVVVEGAASAGGGGAPACGAAGAACPHEARCQQLAAQLAEAQGRLARARAALLAVPSRAGGGGSRGPAPLPPPQRSGRSPPVSAARPGSGARRETLRAARIDLARLADGGGWLPDAATLAGPGTVPPPGPAAWAEAAAAAAGGMRAASGGGAGPWRRRPGSASPSSSPRRLAAAREDQRARAAAARRLLQSMLGLLTARRAAPADGGSPPSPSPGRTGARSPHPDRQQQQQRPRTRSSAAGQLPAQHDWAWIERTSALGGALAPPGAAQQCLSVRPCSAAAAVAAAPMRGAHAVPRLDLTRIRRV</sequence>
<gene>
    <name evidence="3" type="ORF">Rsub_07286</name>
</gene>
<feature type="compositionally biased region" description="Basic residues" evidence="2">
    <location>
        <begin position="256"/>
        <end position="270"/>
    </location>
</feature>
<feature type="region of interest" description="Disordered" evidence="2">
    <location>
        <begin position="403"/>
        <end position="526"/>
    </location>
</feature>
<feature type="compositionally biased region" description="Low complexity" evidence="2">
    <location>
        <begin position="510"/>
        <end position="526"/>
    </location>
</feature>
<feature type="compositionally biased region" description="Gly residues" evidence="2">
    <location>
        <begin position="108"/>
        <end position="122"/>
    </location>
</feature>
<feature type="compositionally biased region" description="Basic and acidic residues" evidence="2">
    <location>
        <begin position="1"/>
        <end position="10"/>
    </location>
</feature>
<feature type="compositionally biased region" description="Low complexity" evidence="2">
    <location>
        <begin position="454"/>
        <end position="469"/>
    </location>
</feature>
<feature type="compositionally biased region" description="Low complexity" evidence="2">
    <location>
        <begin position="820"/>
        <end position="831"/>
    </location>
</feature>
<evidence type="ECO:0000313" key="4">
    <source>
        <dbReference type="Proteomes" id="UP000247498"/>
    </source>
</evidence>
<feature type="region of interest" description="Disordered" evidence="2">
    <location>
        <begin position="1"/>
        <end position="165"/>
    </location>
</feature>
<feature type="region of interest" description="Disordered" evidence="2">
    <location>
        <begin position="804"/>
        <end position="839"/>
    </location>
</feature>
<feature type="region of interest" description="Disordered" evidence="2">
    <location>
        <begin position="340"/>
        <end position="372"/>
    </location>
</feature>
<name>A0A2V0P2B6_9CHLO</name>
<feature type="compositionally biased region" description="Gly residues" evidence="2">
    <location>
        <begin position="281"/>
        <end position="295"/>
    </location>
</feature>
<protein>
    <submittedName>
        <fullName evidence="3">Uncharacterized protein</fullName>
    </submittedName>
</protein>
<dbReference type="AlphaFoldDB" id="A0A2V0P2B6"/>
<feature type="compositionally biased region" description="Low complexity" evidence="2">
    <location>
        <begin position="427"/>
        <end position="438"/>
    </location>
</feature>
<feature type="compositionally biased region" description="Gly residues" evidence="2">
    <location>
        <begin position="71"/>
        <end position="83"/>
    </location>
</feature>
<feature type="compositionally biased region" description="Low complexity" evidence="2">
    <location>
        <begin position="477"/>
        <end position="493"/>
    </location>
</feature>
<accession>A0A2V0P2B6</accession>
<reference evidence="3 4" key="1">
    <citation type="journal article" date="2018" name="Sci. Rep.">
        <title>Raphidocelis subcapitata (=Pseudokirchneriella subcapitata) provides an insight into genome evolution and environmental adaptations in the Sphaeropleales.</title>
        <authorList>
            <person name="Suzuki S."/>
            <person name="Yamaguchi H."/>
            <person name="Nakajima N."/>
            <person name="Kawachi M."/>
        </authorList>
    </citation>
    <scope>NUCLEOTIDE SEQUENCE [LARGE SCALE GENOMIC DNA]</scope>
    <source>
        <strain evidence="3 4">NIES-35</strain>
    </source>
</reference>
<dbReference type="EMBL" id="BDRX01000047">
    <property type="protein sequence ID" value="GBF94018.1"/>
    <property type="molecule type" value="Genomic_DNA"/>
</dbReference>
<organism evidence="3 4">
    <name type="scientific">Raphidocelis subcapitata</name>
    <dbReference type="NCBI Taxonomy" id="307507"/>
    <lineage>
        <taxon>Eukaryota</taxon>
        <taxon>Viridiplantae</taxon>
        <taxon>Chlorophyta</taxon>
        <taxon>core chlorophytes</taxon>
        <taxon>Chlorophyceae</taxon>
        <taxon>CS clade</taxon>
        <taxon>Sphaeropleales</taxon>
        <taxon>Selenastraceae</taxon>
        <taxon>Raphidocelis</taxon>
    </lineage>
</organism>
<feature type="compositionally biased region" description="Low complexity" evidence="2">
    <location>
        <begin position="861"/>
        <end position="898"/>
    </location>
</feature>
<dbReference type="InParanoid" id="A0A2V0P2B6"/>
<comment type="caution">
    <text evidence="3">The sequence shown here is derived from an EMBL/GenBank/DDBJ whole genome shotgun (WGS) entry which is preliminary data.</text>
</comment>
<feature type="coiled-coil region" evidence="1">
    <location>
        <begin position="538"/>
        <end position="586"/>
    </location>
</feature>